<dbReference type="PRINTS" id="PR00932">
    <property type="entry name" value="AMINO1PTASE"/>
</dbReference>
<dbReference type="PANTHER" id="PTHR28570">
    <property type="entry name" value="ASPARTYL AMINOPEPTIDASE"/>
    <property type="match status" value="1"/>
</dbReference>
<keyword evidence="12" id="KW-1185">Reference proteome</keyword>
<evidence type="ECO:0000256" key="4">
    <source>
        <dbReference type="ARBA" id="ARBA00022670"/>
    </source>
</evidence>
<evidence type="ECO:0000256" key="5">
    <source>
        <dbReference type="ARBA" id="ARBA00022723"/>
    </source>
</evidence>
<dbReference type="OrthoDB" id="9880441at2759"/>
<keyword evidence="7 9" id="KW-0862">Zinc</keyword>
<evidence type="ECO:0000256" key="3">
    <source>
        <dbReference type="ARBA" id="ARBA00022438"/>
    </source>
</evidence>
<comment type="cofactor">
    <cofactor evidence="1">
        <name>Zn(2+)</name>
        <dbReference type="ChEBI" id="CHEBI:29105"/>
    </cofactor>
</comment>
<protein>
    <recommendedName>
        <fullName evidence="13">Aspartyl aminopeptidase</fullName>
    </recommendedName>
</protein>
<comment type="caution">
    <text evidence="11">The sequence shown here is derived from an EMBL/GenBank/DDBJ whole genome shotgun (WGS) entry which is preliminary data.</text>
</comment>
<dbReference type="Proteomes" id="UP000223968">
    <property type="component" value="Unassembled WGS sequence"/>
</dbReference>
<dbReference type="GO" id="GO:0070006">
    <property type="term" value="F:metalloaminopeptidase activity"/>
    <property type="evidence" value="ECO:0007669"/>
    <property type="project" value="TreeGrafter"/>
</dbReference>
<keyword evidence="5 9" id="KW-0479">Metal-binding</keyword>
<feature type="region of interest" description="Disordered" evidence="10">
    <location>
        <begin position="1"/>
        <end position="52"/>
    </location>
</feature>
<dbReference type="NCBIfam" id="NF002759">
    <property type="entry name" value="PRK02813.1"/>
    <property type="match status" value="1"/>
</dbReference>
<organism evidence="11 12">
    <name type="scientific">Helicocarpus griseus UAMH5409</name>
    <dbReference type="NCBI Taxonomy" id="1447875"/>
    <lineage>
        <taxon>Eukaryota</taxon>
        <taxon>Fungi</taxon>
        <taxon>Dikarya</taxon>
        <taxon>Ascomycota</taxon>
        <taxon>Pezizomycotina</taxon>
        <taxon>Eurotiomycetes</taxon>
        <taxon>Eurotiomycetidae</taxon>
        <taxon>Onygenales</taxon>
        <taxon>Ajellomycetaceae</taxon>
        <taxon>Helicocarpus</taxon>
    </lineage>
</organism>
<dbReference type="SUPFAM" id="SSF101821">
    <property type="entry name" value="Aminopeptidase/glucanase lid domain"/>
    <property type="match status" value="1"/>
</dbReference>
<keyword evidence="4 9" id="KW-0645">Protease</keyword>
<keyword evidence="8 9" id="KW-0482">Metalloprotease</keyword>
<proteinExistence type="inferred from homology"/>
<evidence type="ECO:0000256" key="2">
    <source>
        <dbReference type="ARBA" id="ARBA00008290"/>
    </source>
</evidence>
<dbReference type="InterPro" id="IPR001948">
    <property type="entry name" value="Peptidase_M18"/>
</dbReference>
<gene>
    <name evidence="11" type="ORF">AJ79_03918</name>
</gene>
<dbReference type="CDD" id="cd05658">
    <property type="entry name" value="M18_DAP"/>
    <property type="match status" value="1"/>
</dbReference>
<evidence type="ECO:0000313" key="11">
    <source>
        <dbReference type="EMBL" id="PGH12945.1"/>
    </source>
</evidence>
<evidence type="ECO:0000313" key="12">
    <source>
        <dbReference type="Proteomes" id="UP000223968"/>
    </source>
</evidence>
<dbReference type="Gene3D" id="3.40.630.10">
    <property type="entry name" value="Zn peptidases"/>
    <property type="match status" value="1"/>
</dbReference>
<dbReference type="AlphaFoldDB" id="A0A2B7XVG8"/>
<evidence type="ECO:0008006" key="13">
    <source>
        <dbReference type="Google" id="ProtNLM"/>
    </source>
</evidence>
<keyword evidence="3 9" id="KW-0031">Aminopeptidase</keyword>
<keyword evidence="6 9" id="KW-0378">Hydrolase</keyword>
<dbReference type="InterPro" id="IPR023358">
    <property type="entry name" value="Peptidase_M18_dom2"/>
</dbReference>
<dbReference type="Pfam" id="PF02127">
    <property type="entry name" value="Peptidase_M18"/>
    <property type="match status" value="1"/>
</dbReference>
<dbReference type="PANTHER" id="PTHR28570:SF4">
    <property type="entry name" value="VACUOLAR AMINOPEPTIDASE 1"/>
    <property type="match status" value="1"/>
</dbReference>
<comment type="similarity">
    <text evidence="2 9">Belongs to the peptidase M18 family.</text>
</comment>
<dbReference type="STRING" id="1447875.A0A2B7XVG8"/>
<dbReference type="SUPFAM" id="SSF53187">
    <property type="entry name" value="Zn-dependent exopeptidases"/>
    <property type="match status" value="1"/>
</dbReference>
<sequence>MTRQFQPGLRASTSSLRSQSTAQLPYRPAPQAQSAGQTPRQDDPKPSPISPESYAQPFCDFMTTNPTIFHAVASFTTQLEEHGFTRLSERDVWSSTLKRGGKYYCTRNGSSLIAFTIGADYESGNGFGIVAGHVDALCAKLKPISKLDNKAGYVQLGVAPYAGALSSTWWDRDLGIGGRVLVRDPVTGVVESKLVKLDWPIARIPTLAVHFGTPSQGPFNKETQMVPIIGVDNSDLFGSGKVEADSKGIKQGTFASTQPPKLVKVIAKQLGVSDYSTIVNWELELFDTQAARLGGLEKEFIFAGRIDDKLCCYSAQEALLASPDDASTGIVKMVGMFDGEEIGSLLRQGARSNYMSSVMERITEAFAPSYGPNVLSQTVANSFLVSSDVCHAVNPNFLEVYLANHAPRLNVGVAVSADPNGHMTTDSVSTAILQRVADKCGSTLQIFQIRNDSRSGGTIGPMTSARIGMRAIDAGIPQLSMHSIRATTGNLDPGLGVQLFKGFFDHFEAVDKEFRDF</sequence>
<evidence type="ECO:0000256" key="6">
    <source>
        <dbReference type="ARBA" id="ARBA00022801"/>
    </source>
</evidence>
<dbReference type="Gene3D" id="2.30.250.10">
    <property type="entry name" value="Aminopeptidase i, Domain 2"/>
    <property type="match status" value="1"/>
</dbReference>
<dbReference type="FunFam" id="2.30.250.10:FF:000001">
    <property type="entry name" value="Aspartyl aminopeptidase 1"/>
    <property type="match status" value="1"/>
</dbReference>
<dbReference type="GO" id="GO:0000324">
    <property type="term" value="C:fungal-type vacuole"/>
    <property type="evidence" value="ECO:0007669"/>
    <property type="project" value="TreeGrafter"/>
</dbReference>
<evidence type="ECO:0000256" key="1">
    <source>
        <dbReference type="ARBA" id="ARBA00001947"/>
    </source>
</evidence>
<evidence type="ECO:0000256" key="8">
    <source>
        <dbReference type="ARBA" id="ARBA00023049"/>
    </source>
</evidence>
<dbReference type="GO" id="GO:0006508">
    <property type="term" value="P:proteolysis"/>
    <property type="evidence" value="ECO:0007669"/>
    <property type="project" value="UniProtKB-KW"/>
</dbReference>
<reference evidence="11 12" key="1">
    <citation type="submission" date="2017-10" db="EMBL/GenBank/DDBJ databases">
        <title>Comparative genomics in systemic dimorphic fungi from Ajellomycetaceae.</title>
        <authorList>
            <person name="Munoz J.F."/>
            <person name="Mcewen J.G."/>
            <person name="Clay O.K."/>
            <person name="Cuomo C.A."/>
        </authorList>
    </citation>
    <scope>NUCLEOTIDE SEQUENCE [LARGE SCALE GENOMIC DNA]</scope>
    <source>
        <strain evidence="11 12">UAMH5409</strain>
    </source>
</reference>
<evidence type="ECO:0000256" key="9">
    <source>
        <dbReference type="RuleBase" id="RU004386"/>
    </source>
</evidence>
<evidence type="ECO:0000256" key="7">
    <source>
        <dbReference type="ARBA" id="ARBA00022833"/>
    </source>
</evidence>
<dbReference type="EMBL" id="PDNB01000051">
    <property type="protein sequence ID" value="PGH12945.1"/>
    <property type="molecule type" value="Genomic_DNA"/>
</dbReference>
<feature type="compositionally biased region" description="Polar residues" evidence="10">
    <location>
        <begin position="1"/>
        <end position="23"/>
    </location>
</feature>
<dbReference type="GO" id="GO:0008270">
    <property type="term" value="F:zinc ion binding"/>
    <property type="evidence" value="ECO:0007669"/>
    <property type="project" value="InterPro"/>
</dbReference>
<name>A0A2B7XVG8_9EURO</name>
<evidence type="ECO:0000256" key="10">
    <source>
        <dbReference type="SAM" id="MobiDB-lite"/>
    </source>
</evidence>
<accession>A0A2B7XVG8</accession>